<keyword evidence="4" id="KW-1185">Reference proteome</keyword>
<accession>A0A180GQR4</accession>
<dbReference type="AlphaFoldDB" id="A0A180GQR4"/>
<gene>
    <name evidence="2" type="ORF">PTTG_27038</name>
</gene>
<dbReference type="Proteomes" id="UP000005240">
    <property type="component" value="Unassembled WGS sequence"/>
</dbReference>
<sequence length="212" mass="23860">LFFSKSNVVAVRFVTDFIFECFKRKQSTRLVIFFLLPSCSEGPDKRSIVSPSPTCHFHLELLVALRIARAAAIRQAFLRAIKTRPLCFHSNRRPFGWTTAPCIRARTREPWNSTGRTQAPRRPPHRTDRTTPKAPGRSRRPHRTAETTPHLLQTSGQTPSSRTTNCSCKLLAQTMNCSPADGLLAQPMCSANNNNLTDFHELPATPSPLSFY</sequence>
<evidence type="ECO:0000313" key="4">
    <source>
        <dbReference type="Proteomes" id="UP000005240"/>
    </source>
</evidence>
<reference evidence="3" key="4">
    <citation type="submission" date="2025-05" db="UniProtKB">
        <authorList>
            <consortium name="EnsemblFungi"/>
        </authorList>
    </citation>
    <scope>IDENTIFICATION</scope>
    <source>
        <strain evidence="3">isolate 1-1 / race 1 (BBBD)</strain>
    </source>
</reference>
<organism evidence="2">
    <name type="scientific">Puccinia triticina (isolate 1-1 / race 1 (BBBD))</name>
    <name type="common">Brown leaf rust fungus</name>
    <dbReference type="NCBI Taxonomy" id="630390"/>
    <lineage>
        <taxon>Eukaryota</taxon>
        <taxon>Fungi</taxon>
        <taxon>Dikarya</taxon>
        <taxon>Basidiomycota</taxon>
        <taxon>Pucciniomycotina</taxon>
        <taxon>Pucciniomycetes</taxon>
        <taxon>Pucciniales</taxon>
        <taxon>Pucciniaceae</taxon>
        <taxon>Puccinia</taxon>
    </lineage>
</organism>
<proteinExistence type="predicted"/>
<evidence type="ECO:0000256" key="1">
    <source>
        <dbReference type="SAM" id="MobiDB-lite"/>
    </source>
</evidence>
<evidence type="ECO:0000313" key="2">
    <source>
        <dbReference type="EMBL" id="OAV94303.1"/>
    </source>
</evidence>
<feature type="non-terminal residue" evidence="2">
    <location>
        <position position="1"/>
    </location>
</feature>
<dbReference type="EnsemblFungi" id="PTTG_27038-t43_1">
    <property type="protein sequence ID" value="PTTG_27038-t43_1-p1"/>
    <property type="gene ID" value="PTTG_27038"/>
</dbReference>
<feature type="region of interest" description="Disordered" evidence="1">
    <location>
        <begin position="108"/>
        <end position="164"/>
    </location>
</feature>
<protein>
    <submittedName>
        <fullName evidence="2 3">Uncharacterized protein</fullName>
    </submittedName>
</protein>
<feature type="compositionally biased region" description="Polar residues" evidence="1">
    <location>
        <begin position="146"/>
        <end position="164"/>
    </location>
</feature>
<dbReference type="VEuPathDB" id="FungiDB:PTTG_27038"/>
<reference evidence="3 4" key="3">
    <citation type="journal article" date="2017" name="G3 (Bethesda)">
        <title>Comparative analysis highlights variable genome content of wheat rusts and divergence of the mating loci.</title>
        <authorList>
            <person name="Cuomo C.A."/>
            <person name="Bakkeren G."/>
            <person name="Khalil H.B."/>
            <person name="Panwar V."/>
            <person name="Joly D."/>
            <person name="Linning R."/>
            <person name="Sakthikumar S."/>
            <person name="Song X."/>
            <person name="Adiconis X."/>
            <person name="Fan L."/>
            <person name="Goldberg J.M."/>
            <person name="Levin J.Z."/>
            <person name="Young S."/>
            <person name="Zeng Q."/>
            <person name="Anikster Y."/>
            <person name="Bruce M."/>
            <person name="Wang M."/>
            <person name="Yin C."/>
            <person name="McCallum B."/>
            <person name="Szabo L.J."/>
            <person name="Hulbert S."/>
            <person name="Chen X."/>
            <person name="Fellers J.P."/>
        </authorList>
    </citation>
    <scope>NUCLEOTIDE SEQUENCE</scope>
    <source>
        <strain evidence="3">isolate 1-1 / race 1 (BBBD)</strain>
        <strain evidence="4">Isolate 1-1 / race 1 (BBBD)</strain>
    </source>
</reference>
<name>A0A180GQR4_PUCT1</name>
<reference evidence="2" key="1">
    <citation type="submission" date="2009-11" db="EMBL/GenBank/DDBJ databases">
        <authorList>
            <consortium name="The Broad Institute Genome Sequencing Platform"/>
            <person name="Ward D."/>
            <person name="Feldgarden M."/>
            <person name="Earl A."/>
            <person name="Young S.K."/>
            <person name="Zeng Q."/>
            <person name="Koehrsen M."/>
            <person name="Alvarado L."/>
            <person name="Berlin A."/>
            <person name="Bochicchio J."/>
            <person name="Borenstein D."/>
            <person name="Chapman S.B."/>
            <person name="Chen Z."/>
            <person name="Engels R."/>
            <person name="Freedman E."/>
            <person name="Gellesch M."/>
            <person name="Goldberg J."/>
            <person name="Griggs A."/>
            <person name="Gujja S."/>
            <person name="Heilman E."/>
            <person name="Heiman D."/>
            <person name="Hepburn T."/>
            <person name="Howarth C."/>
            <person name="Jen D."/>
            <person name="Larson L."/>
            <person name="Lewis B."/>
            <person name="Mehta T."/>
            <person name="Park D."/>
            <person name="Pearson M."/>
            <person name="Roberts A."/>
            <person name="Saif S."/>
            <person name="Shea T."/>
            <person name="Shenoy N."/>
            <person name="Sisk P."/>
            <person name="Stolte C."/>
            <person name="Sykes S."/>
            <person name="Thomson T."/>
            <person name="Walk T."/>
            <person name="White J."/>
            <person name="Yandava C."/>
            <person name="Izard J."/>
            <person name="Baranova O.V."/>
            <person name="Blanton J.M."/>
            <person name="Tanner A.C."/>
            <person name="Dewhirst F.E."/>
            <person name="Haas B."/>
            <person name="Nusbaum C."/>
            <person name="Birren B."/>
        </authorList>
    </citation>
    <scope>NUCLEOTIDE SEQUENCE [LARGE SCALE GENOMIC DNA]</scope>
    <source>
        <strain evidence="2">1-1 BBBD Race 1</strain>
    </source>
</reference>
<evidence type="ECO:0000313" key="3">
    <source>
        <dbReference type="EnsemblFungi" id="PTTG_27038-t43_1-p1"/>
    </source>
</evidence>
<reference evidence="2" key="2">
    <citation type="submission" date="2016-05" db="EMBL/GenBank/DDBJ databases">
        <title>Comparative analysis highlights variable genome content of wheat rusts and divergence of the mating loci.</title>
        <authorList>
            <person name="Cuomo C.A."/>
            <person name="Bakkeren G."/>
            <person name="Szabo L."/>
            <person name="Khalil H."/>
            <person name="Joly D."/>
            <person name="Goldberg J."/>
            <person name="Young S."/>
            <person name="Zeng Q."/>
            <person name="Fellers J."/>
        </authorList>
    </citation>
    <scope>NUCLEOTIDE SEQUENCE [LARGE SCALE GENOMIC DNA]</scope>
    <source>
        <strain evidence="2">1-1 BBBD Race 1</strain>
    </source>
</reference>
<dbReference type="EMBL" id="ADAS02000041">
    <property type="protein sequence ID" value="OAV94303.1"/>
    <property type="molecule type" value="Genomic_DNA"/>
</dbReference>